<dbReference type="Proteomes" id="UP001501676">
    <property type="component" value="Unassembled WGS sequence"/>
</dbReference>
<accession>A0ABP6TBU8</accession>
<dbReference type="EMBL" id="BAAAYN010000093">
    <property type="protein sequence ID" value="GAA3398623.1"/>
    <property type="molecule type" value="Genomic_DNA"/>
</dbReference>
<keyword evidence="2" id="KW-1185">Reference proteome</keyword>
<evidence type="ECO:0000313" key="1">
    <source>
        <dbReference type="EMBL" id="GAA3398623.1"/>
    </source>
</evidence>
<name>A0ABP6TBU8_9ACTN</name>
<evidence type="ECO:0000313" key="2">
    <source>
        <dbReference type="Proteomes" id="UP001501676"/>
    </source>
</evidence>
<dbReference type="RefSeq" id="WP_345733807.1">
    <property type="nucleotide sequence ID" value="NZ_BAAAYN010000093.1"/>
</dbReference>
<organism evidence="1 2">
    <name type="scientific">Cryptosporangium minutisporangium</name>
    <dbReference type="NCBI Taxonomy" id="113569"/>
    <lineage>
        <taxon>Bacteria</taxon>
        <taxon>Bacillati</taxon>
        <taxon>Actinomycetota</taxon>
        <taxon>Actinomycetes</taxon>
        <taxon>Cryptosporangiales</taxon>
        <taxon>Cryptosporangiaceae</taxon>
        <taxon>Cryptosporangium</taxon>
    </lineage>
</organism>
<reference evidence="2" key="1">
    <citation type="journal article" date="2019" name="Int. J. Syst. Evol. Microbiol.">
        <title>The Global Catalogue of Microorganisms (GCM) 10K type strain sequencing project: providing services to taxonomists for standard genome sequencing and annotation.</title>
        <authorList>
            <consortium name="The Broad Institute Genomics Platform"/>
            <consortium name="The Broad Institute Genome Sequencing Center for Infectious Disease"/>
            <person name="Wu L."/>
            <person name="Ma J."/>
        </authorList>
    </citation>
    <scope>NUCLEOTIDE SEQUENCE [LARGE SCALE GENOMIC DNA]</scope>
    <source>
        <strain evidence="2">JCM 9458</strain>
    </source>
</reference>
<comment type="caution">
    <text evidence="1">The sequence shown here is derived from an EMBL/GenBank/DDBJ whole genome shotgun (WGS) entry which is preliminary data.</text>
</comment>
<proteinExistence type="predicted"/>
<sequence>MPTMQIADGPLRELTLIAKSRNESLGDAVAFLIEQFHRSATNSAQPPAPPTTGVAVYATYQGERIEGLFDPTTAGLTVTSGALSGSWFGSPSGAAKAVVANLKPGVTPNRSGYDFWFVASTGKTLASIRNKR</sequence>
<protein>
    <submittedName>
        <fullName evidence="1">Uncharacterized protein</fullName>
    </submittedName>
</protein>
<gene>
    <name evidence="1" type="ORF">GCM10020369_82510</name>
</gene>